<accession>A0A0G0NAU7</accession>
<name>A0A0G0NAU7_9BACT</name>
<dbReference type="GO" id="GO:0006508">
    <property type="term" value="P:proteolysis"/>
    <property type="evidence" value="ECO:0007669"/>
    <property type="project" value="InterPro"/>
</dbReference>
<dbReference type="Pfam" id="PF00675">
    <property type="entry name" value="Peptidase_M16"/>
    <property type="match status" value="1"/>
</dbReference>
<evidence type="ECO:0000313" key="6">
    <source>
        <dbReference type="Proteomes" id="UP000034246"/>
    </source>
</evidence>
<dbReference type="AlphaFoldDB" id="A0A0G0NAU7"/>
<dbReference type="InterPro" id="IPR050361">
    <property type="entry name" value="MPP/UQCRC_Complex"/>
</dbReference>
<comment type="similarity">
    <text evidence="1 2">Belongs to the peptidase M16 family.</text>
</comment>
<organism evidence="5 6">
    <name type="scientific">Candidatus Woesebacteria bacterium GW2011_GWA1_39_21</name>
    <dbReference type="NCBI Taxonomy" id="1618550"/>
    <lineage>
        <taxon>Bacteria</taxon>
        <taxon>Candidatus Woeseibacteriota</taxon>
    </lineage>
</organism>
<dbReference type="PANTHER" id="PTHR11851">
    <property type="entry name" value="METALLOPROTEASE"/>
    <property type="match status" value="1"/>
</dbReference>
<dbReference type="Proteomes" id="UP000034246">
    <property type="component" value="Unassembled WGS sequence"/>
</dbReference>
<dbReference type="InterPro" id="IPR011765">
    <property type="entry name" value="Pept_M16_N"/>
</dbReference>
<feature type="domain" description="Peptidase M16 N-terminal" evidence="3">
    <location>
        <begin position="13"/>
        <end position="150"/>
    </location>
</feature>
<dbReference type="InterPro" id="IPR001431">
    <property type="entry name" value="Pept_M16_Zn_BS"/>
</dbReference>
<protein>
    <submittedName>
        <fullName evidence="5">Peptidase M16 domain protein</fullName>
    </submittedName>
</protein>
<dbReference type="PANTHER" id="PTHR11851:SF49">
    <property type="entry name" value="MITOCHONDRIAL-PROCESSING PEPTIDASE SUBUNIT ALPHA"/>
    <property type="match status" value="1"/>
</dbReference>
<dbReference type="GO" id="GO:0046872">
    <property type="term" value="F:metal ion binding"/>
    <property type="evidence" value="ECO:0007669"/>
    <property type="project" value="InterPro"/>
</dbReference>
<sequence>MDYTLDTLPNGLRVITVELPNFESATLSVWAAVGSRYENPKISGISHFLEHMVFKGSKKRPTAKAISEAIDSFGGEFNASTSKEWTNFYIRARVGKIETAFDVLSDMVLNPILDVKEIEKEKGVICEEIAMYEDTPMAKIDDVFENLIFKGNFMATDIIGTKESVRGIQKSDFVSYRKSHYFTDNILLTVAGGVKRKDVIGLASKYFKSVKNSKTKEPEKFQSLQEKPQVLLKSKKNDQGHLIAGFLGRERGHEKRYEEVVLNSILGGGMSSRLFLEVREKRGLCYAVKSSSEYYKETGYLSVYAGVDLKRIDESIKVILDQMYGLASGKYKITNKELTKAKEYIKGHMALSLENTKAVGAYFGLRQLLLRKIETPQEAIEKINKVTAEGVRDYAKSIFKPSRLNLAVIGPFEDSKRFEKLL</sequence>
<dbReference type="SUPFAM" id="SSF63411">
    <property type="entry name" value="LuxS/MPP-like metallohydrolase"/>
    <property type="match status" value="2"/>
</dbReference>
<dbReference type="EMBL" id="LBWP01000025">
    <property type="protein sequence ID" value="KKR09941.1"/>
    <property type="molecule type" value="Genomic_DNA"/>
</dbReference>
<evidence type="ECO:0000256" key="1">
    <source>
        <dbReference type="ARBA" id="ARBA00007261"/>
    </source>
</evidence>
<comment type="caution">
    <text evidence="5">The sequence shown here is derived from an EMBL/GenBank/DDBJ whole genome shotgun (WGS) entry which is preliminary data.</text>
</comment>
<evidence type="ECO:0000313" key="5">
    <source>
        <dbReference type="EMBL" id="KKR09941.1"/>
    </source>
</evidence>
<proteinExistence type="inferred from homology"/>
<feature type="domain" description="Peptidase M16 C-terminal" evidence="4">
    <location>
        <begin position="168"/>
        <end position="343"/>
    </location>
</feature>
<gene>
    <name evidence="5" type="ORF">UT39_C0025G0004</name>
</gene>
<dbReference type="Pfam" id="PF05193">
    <property type="entry name" value="Peptidase_M16_C"/>
    <property type="match status" value="1"/>
</dbReference>
<dbReference type="InterPro" id="IPR007863">
    <property type="entry name" value="Peptidase_M16_C"/>
</dbReference>
<dbReference type="GO" id="GO:0004222">
    <property type="term" value="F:metalloendopeptidase activity"/>
    <property type="evidence" value="ECO:0007669"/>
    <property type="project" value="InterPro"/>
</dbReference>
<reference evidence="5 6" key="1">
    <citation type="journal article" date="2015" name="Nature">
        <title>rRNA introns, odd ribosomes, and small enigmatic genomes across a large radiation of phyla.</title>
        <authorList>
            <person name="Brown C.T."/>
            <person name="Hug L.A."/>
            <person name="Thomas B.C."/>
            <person name="Sharon I."/>
            <person name="Castelle C.J."/>
            <person name="Singh A."/>
            <person name="Wilkins M.J."/>
            <person name="Williams K.H."/>
            <person name="Banfield J.F."/>
        </authorList>
    </citation>
    <scope>NUCLEOTIDE SEQUENCE [LARGE SCALE GENOMIC DNA]</scope>
</reference>
<evidence type="ECO:0000256" key="2">
    <source>
        <dbReference type="RuleBase" id="RU004447"/>
    </source>
</evidence>
<dbReference type="InterPro" id="IPR011249">
    <property type="entry name" value="Metalloenz_LuxS/M16"/>
</dbReference>
<dbReference type="Gene3D" id="3.30.830.10">
    <property type="entry name" value="Metalloenzyme, LuxS/M16 peptidase-like"/>
    <property type="match status" value="2"/>
</dbReference>
<dbReference type="PROSITE" id="PS00143">
    <property type="entry name" value="INSULINASE"/>
    <property type="match status" value="1"/>
</dbReference>
<evidence type="ECO:0000259" key="3">
    <source>
        <dbReference type="Pfam" id="PF00675"/>
    </source>
</evidence>
<evidence type="ECO:0000259" key="4">
    <source>
        <dbReference type="Pfam" id="PF05193"/>
    </source>
</evidence>
<dbReference type="STRING" id="1618550.UT39_C0025G0004"/>